<protein>
    <recommendedName>
        <fullName evidence="3">Fibronectin type III-like domain-containing protein</fullName>
    </recommendedName>
</protein>
<dbReference type="SUPFAM" id="SSF51445">
    <property type="entry name" value="(Trans)glycosidases"/>
    <property type="match status" value="1"/>
</dbReference>
<reference evidence="4 5" key="1">
    <citation type="submission" date="2019-12" db="EMBL/GenBank/DDBJ databases">
        <title>Genomic-based taxomic classification of the family Erythrobacteraceae.</title>
        <authorList>
            <person name="Xu L."/>
        </authorList>
    </citation>
    <scope>NUCLEOTIDE SEQUENCE [LARGE SCALE GENOMIC DNA]</scope>
    <source>
        <strain evidence="4 5">DSM 16225</strain>
    </source>
</reference>
<organism evidence="4 5">
    <name type="scientific">Qipengyuania gaetbuli</name>
    <dbReference type="NCBI Taxonomy" id="266952"/>
    <lineage>
        <taxon>Bacteria</taxon>
        <taxon>Pseudomonadati</taxon>
        <taxon>Pseudomonadota</taxon>
        <taxon>Alphaproteobacteria</taxon>
        <taxon>Sphingomonadales</taxon>
        <taxon>Erythrobacteraceae</taxon>
        <taxon>Qipengyuania</taxon>
    </lineage>
</organism>
<dbReference type="Gene3D" id="2.60.40.10">
    <property type="entry name" value="Immunoglobulins"/>
    <property type="match status" value="1"/>
</dbReference>
<name>A0A844Y0B3_9SPHN</name>
<dbReference type="RefSeq" id="WP_160608221.1">
    <property type="nucleotide sequence ID" value="NZ_WTYF01000004.1"/>
</dbReference>
<keyword evidence="2" id="KW-0378">Hydrolase</keyword>
<dbReference type="AlphaFoldDB" id="A0A844Y0B3"/>
<accession>A0A844Y0B3</accession>
<dbReference type="Proteomes" id="UP000444185">
    <property type="component" value="Unassembled WGS sequence"/>
</dbReference>
<dbReference type="GO" id="GO:0004553">
    <property type="term" value="F:hydrolase activity, hydrolyzing O-glycosyl compounds"/>
    <property type="evidence" value="ECO:0007669"/>
    <property type="project" value="InterPro"/>
</dbReference>
<dbReference type="Gene3D" id="3.20.20.300">
    <property type="entry name" value="Glycoside hydrolase, family 3, N-terminal domain"/>
    <property type="match status" value="2"/>
</dbReference>
<evidence type="ECO:0000256" key="1">
    <source>
        <dbReference type="ARBA" id="ARBA00005336"/>
    </source>
</evidence>
<feature type="domain" description="Fibronectin type III-like" evidence="3">
    <location>
        <begin position="570"/>
        <end position="639"/>
    </location>
</feature>
<dbReference type="PANTHER" id="PTHR42715">
    <property type="entry name" value="BETA-GLUCOSIDASE"/>
    <property type="match status" value="1"/>
</dbReference>
<dbReference type="SUPFAM" id="SSF52279">
    <property type="entry name" value="Beta-D-glucan exohydrolase, C-terminal domain"/>
    <property type="match status" value="1"/>
</dbReference>
<dbReference type="GO" id="GO:0005975">
    <property type="term" value="P:carbohydrate metabolic process"/>
    <property type="evidence" value="ECO:0007669"/>
    <property type="project" value="InterPro"/>
</dbReference>
<keyword evidence="5" id="KW-1185">Reference proteome</keyword>
<dbReference type="InterPro" id="IPR017853">
    <property type="entry name" value="GH"/>
</dbReference>
<comment type="similarity">
    <text evidence="1">Belongs to the glycosyl hydrolase 3 family.</text>
</comment>
<comment type="caution">
    <text evidence="4">The sequence shown here is derived from an EMBL/GenBank/DDBJ whole genome shotgun (WGS) entry which is preliminary data.</text>
</comment>
<proteinExistence type="inferred from homology"/>
<dbReference type="InterPro" id="IPR036881">
    <property type="entry name" value="Glyco_hydro_3_C_sf"/>
</dbReference>
<dbReference type="PRINTS" id="PR00133">
    <property type="entry name" value="GLHYDRLASE3"/>
</dbReference>
<dbReference type="Pfam" id="PF01915">
    <property type="entry name" value="Glyco_hydro_3_C"/>
    <property type="match status" value="1"/>
</dbReference>
<evidence type="ECO:0000256" key="2">
    <source>
        <dbReference type="ARBA" id="ARBA00022801"/>
    </source>
</evidence>
<evidence type="ECO:0000313" key="4">
    <source>
        <dbReference type="EMBL" id="MXO51491.1"/>
    </source>
</evidence>
<sequence>MIHLLPDSDCERVISDLLAYMTVEEKAGQLAIVQAPDPQDRAETEAFARAIREGRVTAVEGIGSKLQAEAFQQIAIEESRLGIPLLFPAETATGVDTIFPAPLAAAASFDMDAITAAEQVIADEAHSRGINWALGPAAGYLRLGRGASHASSAEQVHLAARIAAARVRGLQAADDTSREGVLACLDLSRILAPSSTGGRQEIADALRIAAHVSQQGYLGSISFGGADARHRNALQRAFSFLQGPGAFEGMVLSEWQTLAAAARDSEHVEIGDYMPIDAIVAAVEKRQIPLSRLDDAAARVLRAKYALGLFSLPLGREAVRRRGSLPTPIQNRQAALDLAKKCCVLLRNEPAMLPLGVDSGDILVIGNSANDRSLPVAGRGGPGASVIDGLEQLGIPYKFAPGLALRRENGTVGRLVEADSMAIGMACEAAKRSRTVVVVLGECENGRLAEAEHQLLSSLRTVTERIVLVTLGTLPLDPVVSGGPLPAVLHAGQLGTMSGHAIAEILTGEAAPCGKLPVAIPASEHNRGLPFGHGLNYADFALTDLTLDLATDHIVASAQLRNTGEVSGVETVQLFVRRYRGRHLPSRMELRDFERVTLAPGERQTVRFELAREEVGEFREDGRLVAEGGTLDIRIGLSAGRTLGGEIELPEAVARAMGGFVKGLPGSAADSRRRA</sequence>
<dbReference type="InterPro" id="IPR001764">
    <property type="entry name" value="Glyco_hydro_3_N"/>
</dbReference>
<dbReference type="OrthoDB" id="9781691at2"/>
<dbReference type="SMART" id="SM01217">
    <property type="entry name" value="Fn3_like"/>
    <property type="match status" value="1"/>
</dbReference>
<dbReference type="Pfam" id="PF00933">
    <property type="entry name" value="Glyco_hydro_3"/>
    <property type="match status" value="1"/>
</dbReference>
<evidence type="ECO:0000313" key="5">
    <source>
        <dbReference type="Proteomes" id="UP000444185"/>
    </source>
</evidence>
<gene>
    <name evidence="4" type="ORF">GRI42_09270</name>
</gene>
<dbReference type="PANTHER" id="PTHR42715:SF10">
    <property type="entry name" value="BETA-GLUCOSIDASE"/>
    <property type="match status" value="1"/>
</dbReference>
<evidence type="ECO:0000259" key="3">
    <source>
        <dbReference type="SMART" id="SM01217"/>
    </source>
</evidence>
<dbReference type="Gene3D" id="3.40.50.1700">
    <property type="entry name" value="Glycoside hydrolase family 3 C-terminal domain"/>
    <property type="match status" value="1"/>
</dbReference>
<dbReference type="InterPro" id="IPR013783">
    <property type="entry name" value="Ig-like_fold"/>
</dbReference>
<dbReference type="EMBL" id="WTYF01000004">
    <property type="protein sequence ID" value="MXO51491.1"/>
    <property type="molecule type" value="Genomic_DNA"/>
</dbReference>
<dbReference type="InterPro" id="IPR050288">
    <property type="entry name" value="Cellulose_deg_GH3"/>
</dbReference>
<dbReference type="InterPro" id="IPR002772">
    <property type="entry name" value="Glyco_hydro_3_C"/>
</dbReference>
<dbReference type="InterPro" id="IPR026891">
    <property type="entry name" value="Fn3-like"/>
</dbReference>
<dbReference type="Pfam" id="PF14310">
    <property type="entry name" value="Fn3-like"/>
    <property type="match status" value="1"/>
</dbReference>
<dbReference type="InterPro" id="IPR036962">
    <property type="entry name" value="Glyco_hydro_3_N_sf"/>
</dbReference>